<reference evidence="1" key="1">
    <citation type="journal article" date="2021" name="Proc. Natl. Acad. Sci. U.S.A.">
        <title>A Catalog of Tens of Thousands of Viruses from Human Metagenomes Reveals Hidden Associations with Chronic Diseases.</title>
        <authorList>
            <person name="Tisza M.J."/>
            <person name="Buck C.B."/>
        </authorList>
    </citation>
    <scope>NUCLEOTIDE SEQUENCE</scope>
    <source>
        <strain evidence="1">CtrCv3</strain>
    </source>
</reference>
<evidence type="ECO:0000313" key="1">
    <source>
        <dbReference type="EMBL" id="DAF48680.1"/>
    </source>
</evidence>
<organism evidence="1">
    <name type="scientific">Siphoviridae sp. ctrCv3</name>
    <dbReference type="NCBI Taxonomy" id="2827954"/>
    <lineage>
        <taxon>Viruses</taxon>
        <taxon>Duplodnaviria</taxon>
        <taxon>Heunggongvirae</taxon>
        <taxon>Uroviricota</taxon>
        <taxon>Caudoviricetes</taxon>
    </lineage>
</organism>
<protein>
    <submittedName>
        <fullName evidence="1">Major tail protein</fullName>
    </submittedName>
</protein>
<name>A0A8S5SCM3_9CAUD</name>
<proteinExistence type="predicted"/>
<dbReference type="EMBL" id="BK032572">
    <property type="protein sequence ID" value="DAF48680.1"/>
    <property type="molecule type" value="Genomic_DNA"/>
</dbReference>
<accession>A0A8S5SCM3</accession>
<sequence length="195" mass="21048">MKFRKIPEDTFKNIVLNAGVLLKAFTPATPAIEDTSILGATTGGINFTATPSFIDFGEDIDNCPKNMKELKKLDSWEVKLTGTFITTNTTIIALLMGAGDVGTTDTTKITPRVDVASADFKDLWLVCDYSDKNGENNGGYCAIKIINALSTGGFSMQSTDKGKAQFSFEFTGHVSMSAQTVVPFEVYLKEGTDEA</sequence>